<dbReference type="Proteomes" id="UP000295509">
    <property type="component" value="Unassembled WGS sequence"/>
</dbReference>
<reference evidence="1 2" key="1">
    <citation type="submission" date="2019-03" db="EMBL/GenBank/DDBJ databases">
        <title>Genomic Encyclopedia of Type Strains, Phase III (KMG-III): the genomes of soil and plant-associated and newly described type strains.</title>
        <authorList>
            <person name="Whitman W."/>
        </authorList>
    </citation>
    <scope>NUCLEOTIDE SEQUENCE [LARGE SCALE GENOMIC DNA]</scope>
    <source>
        <strain evidence="1 2">LMG 29544</strain>
    </source>
</reference>
<keyword evidence="2" id="KW-1185">Reference proteome</keyword>
<evidence type="ECO:0000313" key="2">
    <source>
        <dbReference type="Proteomes" id="UP000295509"/>
    </source>
</evidence>
<protein>
    <submittedName>
        <fullName evidence="1">Uncharacterized protein</fullName>
    </submittedName>
</protein>
<dbReference type="AlphaFoldDB" id="A0A4R8LIS9"/>
<evidence type="ECO:0000313" key="1">
    <source>
        <dbReference type="EMBL" id="TDY43258.1"/>
    </source>
</evidence>
<gene>
    <name evidence="1" type="ORF">BX592_11853</name>
</gene>
<proteinExistence type="predicted"/>
<organism evidence="1 2">
    <name type="scientific">Paraburkholderia rhizosphaerae</name>
    <dbReference type="NCBI Taxonomy" id="480658"/>
    <lineage>
        <taxon>Bacteria</taxon>
        <taxon>Pseudomonadati</taxon>
        <taxon>Pseudomonadota</taxon>
        <taxon>Betaproteobacteria</taxon>
        <taxon>Burkholderiales</taxon>
        <taxon>Burkholderiaceae</taxon>
        <taxon>Paraburkholderia</taxon>
    </lineage>
</organism>
<name>A0A4R8LIS9_9BURK</name>
<sequence length="135" mass="14530">MVSPGAASLRRSPCADVIRVAAGPPPAAIPPSRARVCIDLYLTLNRVDQAIGVGLGFLRTHGIDWPLHPSDDEPRAEYERVGPRLASRTIEELADLHLRRTVQVRNGLKPARTSFAKIIGSSHAAKCPPVSGLLK</sequence>
<comment type="caution">
    <text evidence="1">The sequence shown here is derived from an EMBL/GenBank/DDBJ whole genome shotgun (WGS) entry which is preliminary data.</text>
</comment>
<accession>A0A4R8LIS9</accession>
<dbReference type="EMBL" id="SORE01000018">
    <property type="protein sequence ID" value="TDY43258.1"/>
    <property type="molecule type" value="Genomic_DNA"/>
</dbReference>